<dbReference type="EMBL" id="HE580270">
    <property type="protein sequence ID" value="CCD24558.1"/>
    <property type="molecule type" value="Genomic_DNA"/>
</dbReference>
<evidence type="ECO:0000313" key="4">
    <source>
        <dbReference type="Proteomes" id="UP000000689"/>
    </source>
</evidence>
<accession>G0W9U7</accession>
<dbReference type="Proteomes" id="UP000000689">
    <property type="component" value="Chromosome 4"/>
</dbReference>
<dbReference type="GeneID" id="11495063"/>
<dbReference type="RefSeq" id="XP_003669801.1">
    <property type="nucleotide sequence ID" value="XM_003669753.1"/>
</dbReference>
<keyword evidence="4" id="KW-1185">Reference proteome</keyword>
<organism evidence="3 4">
    <name type="scientific">Naumovozyma dairenensis (strain ATCC 10597 / BCRC 20456 / CBS 421 / NBRC 0211 / NRRL Y-12639)</name>
    <name type="common">Saccharomyces dairenensis</name>
    <dbReference type="NCBI Taxonomy" id="1071378"/>
    <lineage>
        <taxon>Eukaryota</taxon>
        <taxon>Fungi</taxon>
        <taxon>Dikarya</taxon>
        <taxon>Ascomycota</taxon>
        <taxon>Saccharomycotina</taxon>
        <taxon>Saccharomycetes</taxon>
        <taxon>Saccharomycetales</taxon>
        <taxon>Saccharomycetaceae</taxon>
        <taxon>Naumovozyma</taxon>
    </lineage>
</organism>
<name>G0W9U7_NAUDC</name>
<dbReference type="HOGENOM" id="CLU_404937_0_0_1"/>
<dbReference type="KEGG" id="ndi:NDAI_0D02440"/>
<dbReference type="AlphaFoldDB" id="G0W9U7"/>
<evidence type="ECO:0000256" key="1">
    <source>
        <dbReference type="SAM" id="MobiDB-lite"/>
    </source>
</evidence>
<evidence type="ECO:0000256" key="2">
    <source>
        <dbReference type="SAM" id="Phobius"/>
    </source>
</evidence>
<gene>
    <name evidence="3" type="primary">NDAI0D02440</name>
    <name evidence="3" type="ordered locus">NDAI_0D02440</name>
</gene>
<keyword evidence="2" id="KW-0472">Membrane</keyword>
<keyword evidence="2" id="KW-1133">Transmembrane helix</keyword>
<feature type="region of interest" description="Disordered" evidence="1">
    <location>
        <begin position="549"/>
        <end position="576"/>
    </location>
</feature>
<feature type="transmembrane region" description="Helical" evidence="2">
    <location>
        <begin position="34"/>
        <end position="54"/>
    </location>
</feature>
<protein>
    <submittedName>
        <fullName evidence="3">Uncharacterized protein</fullName>
    </submittedName>
</protein>
<sequence>MLILTDPTSMKPSRTRMFLAKRTTSESTTMGLTIGIPVGVAVLFFSLISTIIIYKKHQKRKNNHNKVPTTTALSIEKQTVINNDDIDLKIPDSTPHLMNISQFDIVQSPTSSSPTSSSSLIPSNFKYNPSSNGTIASTKEVIETDNSLNFNNDSTITDDFDFVEKNISNKISKVETITTVSKDDSTNNNMISNKDVLYTTISPETKPNNKHKDNINGHTGSDKFNVAFDLLEGNESNISKHSTNNIGTIDSEKITPDLHESKHDTHIYSAAKNSIMEDIEFVNADGALESLKNTGQIDKNTDSFGQIDDNSSNFMIDNNNNIKTDKEAANGHQIPSVDKFDFENAIEFEAASSSNLLHGPILDLVSLKDHSPEDELVESGGRPINETCEDAEEQLVEPIELEKVECQQEDIQFLDEVNHEQIDYDRSQESIEDEIEEKENVIRIASIYELYLEDFRKSFLSTSSSISSPVLNNHTTKTDIDNTEDTINDDNKENDTSTLFPLQERLDASTPLETTFLSSASSNSNPKGRFLPIINQYPEQQYLIETPKSESNSTFTHAHPEVKTPKGLTPSPPSATDSASIYNLKSIIDKMNDGLGFETSPTDTSRRLPKLKVPIMFRNKDPHSKQRDPNEELKIDPTEDLLNDYSFTSESDELRMIHTAPPSTNILPRTIKGTALINQ</sequence>
<proteinExistence type="predicted"/>
<feature type="region of interest" description="Disordered" evidence="1">
    <location>
        <begin position="477"/>
        <end position="496"/>
    </location>
</feature>
<evidence type="ECO:0000313" key="3">
    <source>
        <dbReference type="EMBL" id="CCD24558.1"/>
    </source>
</evidence>
<keyword evidence="2" id="KW-0812">Transmembrane</keyword>
<reference evidence="3 4" key="1">
    <citation type="journal article" date="2011" name="Proc. Natl. Acad. Sci. U.S.A.">
        <title>Evolutionary erosion of yeast sex chromosomes by mating-type switching accidents.</title>
        <authorList>
            <person name="Gordon J.L."/>
            <person name="Armisen D."/>
            <person name="Proux-Wera E."/>
            <person name="Oheigeartaigh S.S."/>
            <person name="Byrne K.P."/>
            <person name="Wolfe K.H."/>
        </authorList>
    </citation>
    <scope>NUCLEOTIDE SEQUENCE [LARGE SCALE GENOMIC DNA]</scope>
    <source>
        <strain evidence="4">ATCC 10597 / BCRC 20456 / CBS 421 / NBRC 0211 / NRRL Y-12639</strain>
    </source>
</reference>